<keyword evidence="8 11" id="KW-0414">Isoprene biosynthesis</keyword>
<dbReference type="Proteomes" id="UP000051586">
    <property type="component" value="Unassembled WGS sequence"/>
</dbReference>
<comment type="subcellular location">
    <subcellularLocation>
        <location evidence="11">Cytoplasm</location>
    </subcellularLocation>
</comment>
<evidence type="ECO:0000256" key="1">
    <source>
        <dbReference type="ARBA" id="ARBA00001917"/>
    </source>
</evidence>
<comment type="caution">
    <text evidence="13">The sequence shown here is derived from an EMBL/GenBank/DDBJ whole genome shotgun (WGS) entry which is preliminary data.</text>
</comment>
<feature type="binding site" evidence="11">
    <location>
        <begin position="281"/>
        <end position="282"/>
    </location>
    <ligand>
        <name>FMN</name>
        <dbReference type="ChEBI" id="CHEBI:58210"/>
    </ligand>
</feature>
<keyword evidence="2 11" id="KW-0963">Cytoplasm</keyword>
<feature type="binding site" evidence="11">
    <location>
        <position position="215"/>
    </location>
    <ligand>
        <name>FMN</name>
        <dbReference type="ChEBI" id="CHEBI:58210"/>
    </ligand>
</feature>
<dbReference type="GO" id="GO:0016491">
    <property type="term" value="F:oxidoreductase activity"/>
    <property type="evidence" value="ECO:0007669"/>
    <property type="project" value="InterPro"/>
</dbReference>
<dbReference type="GO" id="GO:0000287">
    <property type="term" value="F:magnesium ion binding"/>
    <property type="evidence" value="ECO:0007669"/>
    <property type="project" value="UniProtKB-UniRule"/>
</dbReference>
<dbReference type="NCBIfam" id="TIGR02151">
    <property type="entry name" value="IPP_isom_2"/>
    <property type="match status" value="1"/>
</dbReference>
<dbReference type="GO" id="GO:0070402">
    <property type="term" value="F:NADPH binding"/>
    <property type="evidence" value="ECO:0007669"/>
    <property type="project" value="UniProtKB-UniRule"/>
</dbReference>
<comment type="cofactor">
    <cofactor evidence="1 11">
        <name>FMN</name>
        <dbReference type="ChEBI" id="CHEBI:58210"/>
    </cofactor>
</comment>
<dbReference type="EMBL" id="AYZI01000003">
    <property type="protein sequence ID" value="KRM91759.1"/>
    <property type="molecule type" value="Genomic_DNA"/>
</dbReference>
<evidence type="ECO:0000256" key="6">
    <source>
        <dbReference type="ARBA" id="ARBA00022842"/>
    </source>
</evidence>
<feature type="binding site" evidence="11">
    <location>
        <begin position="8"/>
        <end position="9"/>
    </location>
    <ligand>
        <name>substrate</name>
    </ligand>
</feature>
<dbReference type="PATRIC" id="fig|1423745.4.peg.623"/>
<feature type="binding site" evidence="11">
    <location>
        <position position="155"/>
    </location>
    <ligand>
        <name>Mg(2+)</name>
        <dbReference type="ChEBI" id="CHEBI:18420"/>
    </ligand>
</feature>
<dbReference type="GO" id="GO:0010181">
    <property type="term" value="F:FMN binding"/>
    <property type="evidence" value="ECO:0007669"/>
    <property type="project" value="UniProtKB-UniRule"/>
</dbReference>
<protein>
    <recommendedName>
        <fullName evidence="11">Isopentenyl-diphosphate delta-isomerase</fullName>
        <shortName evidence="11">IPP isomerase</shortName>
        <ecNumber evidence="11">5.3.3.2</ecNumber>
    </recommendedName>
    <alternativeName>
        <fullName evidence="11">Isopentenyl diphosphate:dimethylallyl diphosphate isomerase</fullName>
    </alternativeName>
    <alternativeName>
        <fullName evidence="11">Isopentenyl pyrophosphate isomerase</fullName>
    </alternativeName>
    <alternativeName>
        <fullName evidence="11">Type 2 isopentenyl diphosphate isomerase</fullName>
        <shortName evidence="11">IDI-2</shortName>
    </alternativeName>
</protein>
<evidence type="ECO:0000259" key="12">
    <source>
        <dbReference type="Pfam" id="PF01070"/>
    </source>
</evidence>
<sequence length="343" mass="37331">MTSRQSHRKDEHVSLAKKFHSDVSQAGFQALRLLPNALPESDFTNVSLKTTFGKLALELPFYIEAMTGGSSFTKKLNQQLAHVAAETGLAMAVGSESVALKDPTLRDSFSIVRKVNPHGLIFANLSAGASLDECHAALELVQGDALELHLNAAQEAIMPEGDRSFHWAEHLQANVAASPVPVILKEVGFGMTQETMLTLRSLGVQYLNLGGHGGTNFAQIENFRRPQKDFDYLTDWGLTTVESLYEAHAVPDMYIAAAGGITNPLEIVKALYLGADAVGVAGTLLTYLIDHDVNATIELVREWITGLRTIFALLGVHSIAELRQRPAVLSSELLTYLQQRNLS</sequence>
<comment type="function">
    <text evidence="11">Involved in the biosynthesis of isoprenoids. Catalyzes the 1,3-allylic rearrangement of the homoallylic substrate isopentenyl (IPP) to its allylic isomer, dimethylallyl diphosphate (DMAPP).</text>
</comment>
<proteinExistence type="inferred from homology"/>
<accession>A0A0R2CJD2</accession>
<comment type="caution">
    <text evidence="11">Lacks conserved residue(s) required for the propagation of feature annotation.</text>
</comment>
<dbReference type="STRING" id="1423745.GCA_001311215_00162"/>
<dbReference type="EC" id="5.3.3.2" evidence="11"/>
<evidence type="ECO:0000256" key="5">
    <source>
        <dbReference type="ARBA" id="ARBA00022723"/>
    </source>
</evidence>
<keyword evidence="3 11" id="KW-0285">Flavoprotein</keyword>
<dbReference type="InterPro" id="IPR000262">
    <property type="entry name" value="FMN-dep_DH"/>
</dbReference>
<feature type="binding site" evidence="11">
    <location>
        <position position="124"/>
    </location>
    <ligand>
        <name>FMN</name>
        <dbReference type="ChEBI" id="CHEBI:58210"/>
    </ligand>
</feature>
<dbReference type="SUPFAM" id="SSF51395">
    <property type="entry name" value="FMN-linked oxidoreductases"/>
    <property type="match status" value="1"/>
</dbReference>
<evidence type="ECO:0000256" key="4">
    <source>
        <dbReference type="ARBA" id="ARBA00022643"/>
    </source>
</evidence>
<dbReference type="GO" id="GO:0004452">
    <property type="term" value="F:isopentenyl-diphosphate delta-isomerase activity"/>
    <property type="evidence" value="ECO:0007669"/>
    <property type="project" value="UniProtKB-UniRule"/>
</dbReference>
<keyword evidence="5 11" id="KW-0479">Metal-binding</keyword>
<evidence type="ECO:0000256" key="9">
    <source>
        <dbReference type="ARBA" id="ARBA00023235"/>
    </source>
</evidence>
<keyword evidence="4 11" id="KW-0288">FMN</keyword>
<evidence type="ECO:0000256" key="3">
    <source>
        <dbReference type="ARBA" id="ARBA00022630"/>
    </source>
</evidence>
<dbReference type="Pfam" id="PF01070">
    <property type="entry name" value="FMN_dh"/>
    <property type="match status" value="1"/>
</dbReference>
<dbReference type="InterPro" id="IPR011179">
    <property type="entry name" value="IPdP_isomerase"/>
</dbReference>
<comment type="subunit">
    <text evidence="10 11">Homooctamer. Dimer of tetramers.</text>
</comment>
<feature type="domain" description="FMN-dependent dehydrogenase" evidence="12">
    <location>
        <begin position="149"/>
        <end position="324"/>
    </location>
</feature>
<evidence type="ECO:0000313" key="13">
    <source>
        <dbReference type="EMBL" id="KRM91759.1"/>
    </source>
</evidence>
<feature type="binding site" evidence="11">
    <location>
        <position position="154"/>
    </location>
    <ligand>
        <name>substrate</name>
    </ligand>
</feature>
<evidence type="ECO:0000256" key="2">
    <source>
        <dbReference type="ARBA" id="ARBA00022490"/>
    </source>
</evidence>
<keyword evidence="9 11" id="KW-0413">Isomerase</keyword>
<evidence type="ECO:0000313" key="14">
    <source>
        <dbReference type="Proteomes" id="UP000051586"/>
    </source>
</evidence>
<comment type="catalytic activity">
    <reaction evidence="11">
        <text>isopentenyl diphosphate = dimethylallyl diphosphate</text>
        <dbReference type="Rhea" id="RHEA:23284"/>
        <dbReference type="ChEBI" id="CHEBI:57623"/>
        <dbReference type="ChEBI" id="CHEBI:128769"/>
        <dbReference type="EC" id="5.3.3.2"/>
    </reaction>
</comment>
<organism evidence="13 14">
    <name type="scientific">Fructilactobacillus florum DSM 22689 = JCM 16035</name>
    <dbReference type="NCBI Taxonomy" id="1423745"/>
    <lineage>
        <taxon>Bacteria</taxon>
        <taxon>Bacillati</taxon>
        <taxon>Bacillota</taxon>
        <taxon>Bacilli</taxon>
        <taxon>Lactobacillales</taxon>
        <taxon>Lactobacillaceae</taxon>
        <taxon>Fructilactobacillus</taxon>
    </lineage>
</organism>
<feature type="binding site" evidence="11">
    <location>
        <position position="95"/>
    </location>
    <ligand>
        <name>FMN</name>
        <dbReference type="ChEBI" id="CHEBI:58210"/>
    </ligand>
</feature>
<dbReference type="PIRSF" id="PIRSF003314">
    <property type="entry name" value="IPP_isomerase"/>
    <property type="match status" value="1"/>
</dbReference>
<dbReference type="Gene3D" id="3.20.20.70">
    <property type="entry name" value="Aldolase class I"/>
    <property type="match status" value="1"/>
</dbReference>
<reference evidence="13 14" key="1">
    <citation type="journal article" date="2015" name="Genome Announc.">
        <title>Expanding the biotechnology potential of lactobacilli through comparative genomics of 213 strains and associated genera.</title>
        <authorList>
            <person name="Sun Z."/>
            <person name="Harris H.M."/>
            <person name="McCann A."/>
            <person name="Guo C."/>
            <person name="Argimon S."/>
            <person name="Zhang W."/>
            <person name="Yang X."/>
            <person name="Jeffery I.B."/>
            <person name="Cooney J.C."/>
            <person name="Kagawa T.F."/>
            <person name="Liu W."/>
            <person name="Song Y."/>
            <person name="Salvetti E."/>
            <person name="Wrobel A."/>
            <person name="Rasinkangas P."/>
            <person name="Parkhill J."/>
            <person name="Rea M.C."/>
            <person name="O'Sullivan O."/>
            <person name="Ritari J."/>
            <person name="Douillard F.P."/>
            <person name="Paul Ross R."/>
            <person name="Yang R."/>
            <person name="Briner A.E."/>
            <person name="Felis G.E."/>
            <person name="de Vos W.M."/>
            <person name="Barrangou R."/>
            <person name="Klaenhammer T.R."/>
            <person name="Caufield P.W."/>
            <person name="Cui Y."/>
            <person name="Zhang H."/>
            <person name="O'Toole P.W."/>
        </authorList>
    </citation>
    <scope>NUCLEOTIDE SEQUENCE [LARGE SCALE GENOMIC DNA]</scope>
    <source>
        <strain evidence="13 14">DSM 22689</strain>
    </source>
</reference>
<evidence type="ECO:0000256" key="11">
    <source>
        <dbReference type="HAMAP-Rule" id="MF_00354"/>
    </source>
</evidence>
<evidence type="ECO:0000256" key="8">
    <source>
        <dbReference type="ARBA" id="ARBA00023229"/>
    </source>
</evidence>
<gene>
    <name evidence="11" type="primary">fni</name>
    <name evidence="13" type="ORF">FC87_GL000583</name>
</gene>
<feature type="binding site" evidence="11">
    <location>
        <begin position="65"/>
        <end position="67"/>
    </location>
    <ligand>
        <name>FMN</name>
        <dbReference type="ChEBI" id="CHEBI:58210"/>
    </ligand>
</feature>
<comment type="cofactor">
    <cofactor evidence="11">
        <name>NADPH</name>
        <dbReference type="ChEBI" id="CHEBI:57783"/>
    </cofactor>
</comment>
<evidence type="ECO:0000256" key="7">
    <source>
        <dbReference type="ARBA" id="ARBA00022857"/>
    </source>
</evidence>
<comment type="similarity">
    <text evidence="11">Belongs to the IPP isomerase type 2 family.</text>
</comment>
<dbReference type="InterPro" id="IPR013785">
    <property type="entry name" value="Aldolase_TIM"/>
</dbReference>
<dbReference type="GO" id="GO:0008299">
    <property type="term" value="P:isoprenoid biosynthetic process"/>
    <property type="evidence" value="ECO:0007669"/>
    <property type="project" value="UniProtKB-UniRule"/>
</dbReference>
<feature type="binding site" evidence="11">
    <location>
        <position position="185"/>
    </location>
    <ligand>
        <name>FMN</name>
        <dbReference type="ChEBI" id="CHEBI:58210"/>
    </ligand>
</feature>
<dbReference type="AlphaFoldDB" id="A0A0R2CJD2"/>
<dbReference type="CDD" id="cd02811">
    <property type="entry name" value="IDI-2_FMN"/>
    <property type="match status" value="1"/>
</dbReference>
<dbReference type="PANTHER" id="PTHR43665">
    <property type="entry name" value="ISOPENTENYL-DIPHOSPHATE DELTA-ISOMERASE"/>
    <property type="match status" value="1"/>
</dbReference>
<dbReference type="RefSeq" id="WP_056961472.1">
    <property type="nucleotide sequence ID" value="NZ_AYZI01000003.1"/>
</dbReference>
<comment type="cofactor">
    <cofactor evidence="11">
        <name>Mg(2+)</name>
        <dbReference type="ChEBI" id="CHEBI:18420"/>
    </cofactor>
</comment>
<dbReference type="HAMAP" id="MF_00354">
    <property type="entry name" value="Idi_2"/>
    <property type="match status" value="1"/>
</dbReference>
<dbReference type="GO" id="GO:0005737">
    <property type="term" value="C:cytoplasm"/>
    <property type="evidence" value="ECO:0007669"/>
    <property type="project" value="UniProtKB-SubCell"/>
</dbReference>
<evidence type="ECO:0000256" key="10">
    <source>
        <dbReference type="ARBA" id="ARBA00025810"/>
    </source>
</evidence>
<keyword evidence="7 11" id="KW-0521">NADP</keyword>
<dbReference type="PANTHER" id="PTHR43665:SF1">
    <property type="entry name" value="ISOPENTENYL-DIPHOSPHATE DELTA-ISOMERASE"/>
    <property type="match status" value="1"/>
</dbReference>
<keyword evidence="6 11" id="KW-0460">Magnesium</keyword>
<name>A0A0R2CJD2_9LACO</name>